<protein>
    <recommendedName>
        <fullName evidence="1">DUF2249 domain-containing protein</fullName>
    </recommendedName>
</protein>
<sequence>MDSIITLDVSELEPPQPMHKICQTLTTLQRGQLLHVRHRREPVPLFAILAQQQFDYRHTEEEAGKHHIWIWHQGDEQAYNCLMRKSDETDRA</sequence>
<keyword evidence="3" id="KW-1185">Reference proteome</keyword>
<evidence type="ECO:0000313" key="3">
    <source>
        <dbReference type="Proteomes" id="UP000186905"/>
    </source>
</evidence>
<comment type="caution">
    <text evidence="2">The sequence shown here is derived from an EMBL/GenBank/DDBJ whole genome shotgun (WGS) entry which is preliminary data.</text>
</comment>
<evidence type="ECO:0000313" key="2">
    <source>
        <dbReference type="EMBL" id="OLQ69478.1"/>
    </source>
</evidence>
<name>A0A1Q9G668_9GAMM</name>
<gene>
    <name evidence="2" type="ORF">BIT28_21115</name>
</gene>
<dbReference type="InterPro" id="IPR018720">
    <property type="entry name" value="DUF2249"/>
</dbReference>
<feature type="domain" description="DUF2249" evidence="1">
    <location>
        <begin position="6"/>
        <end position="72"/>
    </location>
</feature>
<organism evidence="2 3">
    <name type="scientific">Photobacterium proteolyticum</name>
    <dbReference type="NCBI Taxonomy" id="1903952"/>
    <lineage>
        <taxon>Bacteria</taxon>
        <taxon>Pseudomonadati</taxon>
        <taxon>Pseudomonadota</taxon>
        <taxon>Gammaproteobacteria</taxon>
        <taxon>Vibrionales</taxon>
        <taxon>Vibrionaceae</taxon>
        <taxon>Photobacterium</taxon>
    </lineage>
</organism>
<proteinExistence type="predicted"/>
<dbReference type="InterPro" id="IPR036868">
    <property type="entry name" value="TusA-like_sf"/>
</dbReference>
<accession>A0A1Q9G668</accession>
<dbReference type="AlphaFoldDB" id="A0A1Q9G668"/>
<dbReference type="OrthoDB" id="5958858at2"/>
<reference evidence="2 3" key="1">
    <citation type="submission" date="2016-09" db="EMBL/GenBank/DDBJ databases">
        <title>Photobacterium proteolyticum sp. nov. a protease producing bacterium isolated from ocean sediments of Laizhou Bay.</title>
        <authorList>
            <person name="Li Y."/>
        </authorList>
    </citation>
    <scope>NUCLEOTIDE SEQUENCE [LARGE SCALE GENOMIC DNA]</scope>
    <source>
        <strain evidence="2 3">13-12</strain>
    </source>
</reference>
<evidence type="ECO:0000259" key="1">
    <source>
        <dbReference type="Pfam" id="PF10006"/>
    </source>
</evidence>
<dbReference type="Pfam" id="PF10006">
    <property type="entry name" value="DUF2249"/>
    <property type="match status" value="1"/>
</dbReference>
<dbReference type="SUPFAM" id="SSF64307">
    <property type="entry name" value="SirA-like"/>
    <property type="match status" value="1"/>
</dbReference>
<dbReference type="RefSeq" id="WP_075768407.1">
    <property type="nucleotide sequence ID" value="NZ_MJIL01000101.1"/>
</dbReference>
<dbReference type="Proteomes" id="UP000186905">
    <property type="component" value="Unassembled WGS sequence"/>
</dbReference>
<dbReference type="STRING" id="1903952.BIT28_21115"/>
<dbReference type="EMBL" id="MJIL01000101">
    <property type="protein sequence ID" value="OLQ69478.1"/>
    <property type="molecule type" value="Genomic_DNA"/>
</dbReference>